<dbReference type="InterPro" id="IPR036523">
    <property type="entry name" value="SurE-like_sf"/>
</dbReference>
<evidence type="ECO:0000313" key="6">
    <source>
        <dbReference type="EMBL" id="EMD35011.1"/>
    </source>
</evidence>
<evidence type="ECO:0000313" key="7">
    <source>
        <dbReference type="Proteomes" id="UP000016930"/>
    </source>
</evidence>
<accession>M2R8I8</accession>
<organism evidence="6 7">
    <name type="scientific">Ceriporiopsis subvermispora (strain B)</name>
    <name type="common">White-rot fungus</name>
    <name type="synonym">Gelatoporia subvermispora</name>
    <dbReference type="NCBI Taxonomy" id="914234"/>
    <lineage>
        <taxon>Eukaryota</taxon>
        <taxon>Fungi</taxon>
        <taxon>Dikarya</taxon>
        <taxon>Basidiomycota</taxon>
        <taxon>Agaricomycotina</taxon>
        <taxon>Agaricomycetes</taxon>
        <taxon>Polyporales</taxon>
        <taxon>Gelatoporiaceae</taxon>
        <taxon>Gelatoporia</taxon>
    </lineage>
</organism>
<protein>
    <recommendedName>
        <fullName evidence="5">Survival protein SurE-like phosphatase/nucleotidase domain-containing protein</fullName>
    </recommendedName>
</protein>
<dbReference type="HOGENOM" id="CLU_414465_0_0_1"/>
<dbReference type="InterPro" id="IPR002828">
    <property type="entry name" value="SurE-like_Pase/nucleotidase"/>
</dbReference>
<proteinExistence type="inferred from homology"/>
<feature type="domain" description="Survival protein SurE-like phosphatase/nucleotidase" evidence="5">
    <location>
        <begin position="24"/>
        <end position="228"/>
    </location>
</feature>
<name>M2R8I8_CERS8</name>
<dbReference type="AlphaFoldDB" id="M2R8I8"/>
<feature type="region of interest" description="Disordered" evidence="4">
    <location>
        <begin position="419"/>
        <end position="443"/>
    </location>
</feature>
<dbReference type="Gene3D" id="3.40.1210.10">
    <property type="entry name" value="Survival protein SurE-like phosphatase/nucleotidase"/>
    <property type="match status" value="1"/>
</dbReference>
<reference evidence="6 7" key="1">
    <citation type="journal article" date="2012" name="Proc. Natl. Acad. Sci. U.S.A.">
        <title>Comparative genomics of Ceriporiopsis subvermispora and Phanerochaete chrysosporium provide insight into selective ligninolysis.</title>
        <authorList>
            <person name="Fernandez-Fueyo E."/>
            <person name="Ruiz-Duenas F.J."/>
            <person name="Ferreira P."/>
            <person name="Floudas D."/>
            <person name="Hibbett D.S."/>
            <person name="Canessa P."/>
            <person name="Larrondo L.F."/>
            <person name="James T.Y."/>
            <person name="Seelenfreund D."/>
            <person name="Lobos S."/>
            <person name="Polanco R."/>
            <person name="Tello M."/>
            <person name="Honda Y."/>
            <person name="Watanabe T."/>
            <person name="Watanabe T."/>
            <person name="Ryu J.S."/>
            <person name="Kubicek C.P."/>
            <person name="Schmoll M."/>
            <person name="Gaskell J."/>
            <person name="Hammel K.E."/>
            <person name="St John F.J."/>
            <person name="Vanden Wymelenberg A."/>
            <person name="Sabat G."/>
            <person name="Splinter BonDurant S."/>
            <person name="Syed K."/>
            <person name="Yadav J.S."/>
            <person name="Doddapaneni H."/>
            <person name="Subramanian V."/>
            <person name="Lavin J.L."/>
            <person name="Oguiza J.A."/>
            <person name="Perez G."/>
            <person name="Pisabarro A.G."/>
            <person name="Ramirez L."/>
            <person name="Santoyo F."/>
            <person name="Master E."/>
            <person name="Coutinho P.M."/>
            <person name="Henrissat B."/>
            <person name="Lombard V."/>
            <person name="Magnuson J.K."/>
            <person name="Kuees U."/>
            <person name="Hori C."/>
            <person name="Igarashi K."/>
            <person name="Samejima M."/>
            <person name="Held B.W."/>
            <person name="Barry K.W."/>
            <person name="LaButti K.M."/>
            <person name="Lapidus A."/>
            <person name="Lindquist E.A."/>
            <person name="Lucas S.M."/>
            <person name="Riley R."/>
            <person name="Salamov A.A."/>
            <person name="Hoffmeister D."/>
            <person name="Schwenk D."/>
            <person name="Hadar Y."/>
            <person name="Yarden O."/>
            <person name="de Vries R.P."/>
            <person name="Wiebenga A."/>
            <person name="Stenlid J."/>
            <person name="Eastwood D."/>
            <person name="Grigoriev I.V."/>
            <person name="Berka R.M."/>
            <person name="Blanchette R.A."/>
            <person name="Kersten P."/>
            <person name="Martinez A.T."/>
            <person name="Vicuna R."/>
            <person name="Cullen D."/>
        </authorList>
    </citation>
    <scope>NUCLEOTIDE SEQUENCE [LARGE SCALE GENOMIC DNA]</scope>
    <source>
        <strain evidence="6 7">B</strain>
    </source>
</reference>
<gene>
    <name evidence="6" type="ORF">CERSUDRAFT_96924</name>
</gene>
<dbReference type="GO" id="GO:0008252">
    <property type="term" value="F:nucleotidase activity"/>
    <property type="evidence" value="ECO:0007669"/>
    <property type="project" value="InterPro"/>
</dbReference>
<keyword evidence="2" id="KW-0479">Metal-binding</keyword>
<feature type="region of interest" description="Disordered" evidence="4">
    <location>
        <begin position="534"/>
        <end position="566"/>
    </location>
</feature>
<dbReference type="OrthoDB" id="4018688at2759"/>
<keyword evidence="7" id="KW-1185">Reference proteome</keyword>
<dbReference type="Proteomes" id="UP000016930">
    <property type="component" value="Unassembled WGS sequence"/>
</dbReference>
<dbReference type="PANTHER" id="PTHR30457">
    <property type="entry name" value="5'-NUCLEOTIDASE SURE"/>
    <property type="match status" value="1"/>
</dbReference>
<feature type="region of interest" description="Disordered" evidence="4">
    <location>
        <begin position="616"/>
        <end position="662"/>
    </location>
</feature>
<evidence type="ECO:0000259" key="5">
    <source>
        <dbReference type="Pfam" id="PF01975"/>
    </source>
</evidence>
<evidence type="ECO:0000256" key="4">
    <source>
        <dbReference type="SAM" id="MobiDB-lite"/>
    </source>
</evidence>
<dbReference type="PANTHER" id="PTHR30457:SF0">
    <property type="entry name" value="PHOSPHATASE, PUTATIVE (AFU_ORTHOLOGUE AFUA_4G01070)-RELATED"/>
    <property type="match status" value="1"/>
</dbReference>
<dbReference type="EMBL" id="KB445801">
    <property type="protein sequence ID" value="EMD35011.1"/>
    <property type="molecule type" value="Genomic_DNA"/>
</dbReference>
<dbReference type="Pfam" id="PF01975">
    <property type="entry name" value="SurE"/>
    <property type="match status" value="1"/>
</dbReference>
<evidence type="ECO:0000256" key="3">
    <source>
        <dbReference type="ARBA" id="ARBA00022801"/>
    </source>
</evidence>
<dbReference type="InterPro" id="IPR030048">
    <property type="entry name" value="SurE"/>
</dbReference>
<comment type="similarity">
    <text evidence="1">Belongs to the SurE nucleotidase family.</text>
</comment>
<feature type="compositionally biased region" description="Basic and acidic residues" evidence="4">
    <location>
        <begin position="534"/>
        <end position="545"/>
    </location>
</feature>
<dbReference type="GO" id="GO:0046872">
    <property type="term" value="F:metal ion binding"/>
    <property type="evidence" value="ECO:0007669"/>
    <property type="project" value="UniProtKB-KW"/>
</dbReference>
<keyword evidence="3" id="KW-0378">Hydrolase</keyword>
<feature type="region of interest" description="Disordered" evidence="4">
    <location>
        <begin position="380"/>
        <end position="404"/>
    </location>
</feature>
<sequence>MRGSGLLLVLAPAFDSVARYAQNIILTNDDGWATANIRAQYESLTSIGLDAVISAPAANQSGTGSLSKTPTPLTEPCEFDTCPAGSPAEGFNVSDPHLNYVNGYPVDAARFGIQTLAPQFFGGSSPDFVVSGPNVGNNLGIAAIFSGTVGAACEAATEGIPSAAFSGMTGSQVSYTTLDSDPDSTSTLAARVYAELTTYFVQTIASSGLAPLLPDGVTVNVNFAAIDSCPDASSFQWVFSRLIRNPFVTDVQTCGTTHLPSEASVVSAGCFASVTVISATTKLDQERRRYLKIFWRHLKILGDVLKPTARLQLQDLWRSKIVATLSRYLAKYSRHPGDIFKATATLKICGGTSRFWRPLKIVGIASRSLWRHFKVFGDTSRPGDLSRSSAAPQDFSGDLSRSSTTFKASGDILKTHGNIVKTSGDCDSSGGTPSDPQDPRRPSSSLATFKVLKVIWQHPQDIWRCLKTLGDVFWQPSRSLAAPQDSGRSPPATFKISGGTQDLWRHPTFNILAATLKGAAQRLAQKNEAIVREDRPTACTEDRKGSASKVLDGTHRKQKTSCVKPAQRRAQKRSYARHFQECWWRLKAATEHLTLLWDPVLDALSTPEGKCSLAAYSPRDSVQGESPGGGRSFLSPSWRRPFRGPRDKYPSPVCERGNQHAP</sequence>
<evidence type="ECO:0000256" key="1">
    <source>
        <dbReference type="ARBA" id="ARBA00011062"/>
    </source>
</evidence>
<dbReference type="SUPFAM" id="SSF64167">
    <property type="entry name" value="SurE-like"/>
    <property type="match status" value="1"/>
</dbReference>
<evidence type="ECO:0000256" key="2">
    <source>
        <dbReference type="ARBA" id="ARBA00022723"/>
    </source>
</evidence>
<dbReference type="STRING" id="914234.M2R8I8"/>